<dbReference type="GO" id="GO:0008233">
    <property type="term" value="F:peptidase activity"/>
    <property type="evidence" value="ECO:0007669"/>
    <property type="project" value="UniProtKB-KW"/>
</dbReference>
<gene>
    <name evidence="2" type="ORF">ACFOW7_19235</name>
</gene>
<keyword evidence="1" id="KW-1133">Transmembrane helix</keyword>
<evidence type="ECO:0000313" key="2">
    <source>
        <dbReference type="EMBL" id="MFC4161475.1"/>
    </source>
</evidence>
<dbReference type="RefSeq" id="WP_378167457.1">
    <property type="nucleotide sequence ID" value="NZ_JBHSBU010000001.1"/>
</dbReference>
<dbReference type="SUPFAM" id="SSF50630">
    <property type="entry name" value="Acid proteases"/>
    <property type="match status" value="1"/>
</dbReference>
<dbReference type="CDD" id="cd05483">
    <property type="entry name" value="retropepsin_like_bacteria"/>
    <property type="match status" value="1"/>
</dbReference>
<evidence type="ECO:0000313" key="3">
    <source>
        <dbReference type="Proteomes" id="UP001595791"/>
    </source>
</evidence>
<dbReference type="InterPro" id="IPR034122">
    <property type="entry name" value="Retropepsin-like_bacterial"/>
</dbReference>
<dbReference type="EMBL" id="JBHSBU010000001">
    <property type="protein sequence ID" value="MFC4161475.1"/>
    <property type="molecule type" value="Genomic_DNA"/>
</dbReference>
<dbReference type="Pfam" id="PF13975">
    <property type="entry name" value="gag-asp_proteas"/>
    <property type="match status" value="1"/>
</dbReference>
<reference evidence="3" key="1">
    <citation type="journal article" date="2019" name="Int. J. Syst. Evol. Microbiol.">
        <title>The Global Catalogue of Microorganisms (GCM) 10K type strain sequencing project: providing services to taxonomists for standard genome sequencing and annotation.</title>
        <authorList>
            <consortium name="The Broad Institute Genomics Platform"/>
            <consortium name="The Broad Institute Genome Sequencing Center for Infectious Disease"/>
            <person name="Wu L."/>
            <person name="Ma J."/>
        </authorList>
    </citation>
    <scope>NUCLEOTIDE SEQUENCE [LARGE SCALE GENOMIC DNA]</scope>
    <source>
        <strain evidence="3">LMG 29894</strain>
    </source>
</reference>
<comment type="caution">
    <text evidence="2">The sequence shown here is derived from an EMBL/GenBank/DDBJ whole genome shotgun (WGS) entry which is preliminary data.</text>
</comment>
<proteinExistence type="predicted"/>
<dbReference type="NCBIfam" id="TIGR02281">
    <property type="entry name" value="clan_AA_DTGA"/>
    <property type="match status" value="1"/>
</dbReference>
<accession>A0ABV8MVU0</accession>
<dbReference type="InterPro" id="IPR021109">
    <property type="entry name" value="Peptidase_aspartic_dom_sf"/>
</dbReference>
<dbReference type="GO" id="GO:0006508">
    <property type="term" value="P:proteolysis"/>
    <property type="evidence" value="ECO:0007669"/>
    <property type="project" value="UniProtKB-KW"/>
</dbReference>
<keyword evidence="2" id="KW-0645">Protease</keyword>
<sequence>MGTPWWQRWGPVWLVWLLILTGAYFGMGALLEQYQAPQSAHLSQEGRLVLKRSQGGHYWLKGEINGHSVWMLIDTGASSVSLSSQLADRLGLARGEEVRMNTANGVARAWETRLHTVALGDLQLTNVRAVIAENFGNENMVLIGMNVLGRLRVEIDDNTMTLSPRGSGEAG</sequence>
<name>A0ABV8MVU0_9NEIS</name>
<keyword evidence="3" id="KW-1185">Reference proteome</keyword>
<organism evidence="2 3">
    <name type="scientific">Chitinimonas lacunae</name>
    <dbReference type="NCBI Taxonomy" id="1963018"/>
    <lineage>
        <taxon>Bacteria</taxon>
        <taxon>Pseudomonadati</taxon>
        <taxon>Pseudomonadota</taxon>
        <taxon>Betaproteobacteria</taxon>
        <taxon>Neisseriales</taxon>
        <taxon>Chitinibacteraceae</taxon>
        <taxon>Chitinimonas</taxon>
    </lineage>
</organism>
<evidence type="ECO:0000256" key="1">
    <source>
        <dbReference type="SAM" id="Phobius"/>
    </source>
</evidence>
<feature type="transmembrane region" description="Helical" evidence="1">
    <location>
        <begin position="12"/>
        <end position="31"/>
    </location>
</feature>
<keyword evidence="2" id="KW-0378">Hydrolase</keyword>
<protein>
    <submittedName>
        <fullName evidence="2">TIGR02281 family clan AA aspartic protease</fullName>
    </submittedName>
</protein>
<keyword evidence="1" id="KW-0812">Transmembrane</keyword>
<dbReference type="Proteomes" id="UP001595791">
    <property type="component" value="Unassembled WGS sequence"/>
</dbReference>
<dbReference type="InterPro" id="IPR011969">
    <property type="entry name" value="Clan_AA_Asp_peptidase_C"/>
</dbReference>
<dbReference type="Gene3D" id="2.40.70.10">
    <property type="entry name" value="Acid Proteases"/>
    <property type="match status" value="1"/>
</dbReference>
<keyword evidence="1" id="KW-0472">Membrane</keyword>